<gene>
    <name evidence="15" type="ORF">DVR12_00435</name>
</gene>
<dbReference type="RefSeq" id="WP_116973486.1">
    <property type="nucleotide sequence ID" value="NZ_QPMM01000001.1"/>
</dbReference>
<dbReference type="EC" id="3.1.26.4" evidence="4 11"/>
<evidence type="ECO:0000259" key="13">
    <source>
        <dbReference type="Pfam" id="PF01693"/>
    </source>
</evidence>
<dbReference type="GO" id="GO:0046872">
    <property type="term" value="F:metal ion binding"/>
    <property type="evidence" value="ECO:0007669"/>
    <property type="project" value="UniProtKB-KW"/>
</dbReference>
<feature type="binding site" evidence="12">
    <location>
        <position position="188"/>
    </location>
    <ligand>
        <name>Mg(2+)</name>
        <dbReference type="ChEBI" id="CHEBI:18420"/>
        <label>1</label>
    </ligand>
</feature>
<feature type="domain" description="Ribonuclease H1 N-terminal" evidence="13">
    <location>
        <begin position="3"/>
        <end position="45"/>
    </location>
</feature>
<dbReference type="InterPro" id="IPR036397">
    <property type="entry name" value="RNaseH_sf"/>
</dbReference>
<dbReference type="Pfam" id="PF01693">
    <property type="entry name" value="Cauli_VI"/>
    <property type="match status" value="1"/>
</dbReference>
<dbReference type="Proteomes" id="UP000260644">
    <property type="component" value="Unassembled WGS sequence"/>
</dbReference>
<evidence type="ECO:0000256" key="2">
    <source>
        <dbReference type="ARBA" id="ARBA00004065"/>
    </source>
</evidence>
<evidence type="ECO:0000256" key="11">
    <source>
        <dbReference type="PIRNR" id="PIRNR037839"/>
    </source>
</evidence>
<evidence type="ECO:0000256" key="5">
    <source>
        <dbReference type="ARBA" id="ARBA00017721"/>
    </source>
</evidence>
<accession>A0A3E1YFY7</accession>
<evidence type="ECO:0000256" key="12">
    <source>
        <dbReference type="PIRSR" id="PIRSR037839-1"/>
    </source>
</evidence>
<evidence type="ECO:0000256" key="9">
    <source>
        <dbReference type="ARBA" id="ARBA00022801"/>
    </source>
</evidence>
<reference evidence="15 16" key="1">
    <citation type="submission" date="2018-07" db="EMBL/GenBank/DDBJ databases">
        <title>Chitinophaga K2CV101002-2 sp. nov., isolated from a monsoon evergreen broad-leaved forest soil.</title>
        <authorList>
            <person name="Lv Y."/>
        </authorList>
    </citation>
    <scope>NUCLEOTIDE SEQUENCE [LARGE SCALE GENOMIC DNA]</scope>
    <source>
        <strain evidence="15 16">GDMCC 1.1288</strain>
    </source>
</reference>
<evidence type="ECO:0000256" key="10">
    <source>
        <dbReference type="ARBA" id="ARBA00022842"/>
    </source>
</evidence>
<dbReference type="FunFam" id="3.40.970.10:FF:000002">
    <property type="entry name" value="Ribonuclease H"/>
    <property type="match status" value="1"/>
</dbReference>
<comment type="caution">
    <text evidence="15">The sequence shown here is derived from an EMBL/GenBank/DDBJ whole genome shotgun (WGS) entry which is preliminary data.</text>
</comment>
<dbReference type="SUPFAM" id="SSF55658">
    <property type="entry name" value="L9 N-domain-like"/>
    <property type="match status" value="1"/>
</dbReference>
<keyword evidence="11" id="KW-0963">Cytoplasm</keyword>
<evidence type="ECO:0000256" key="7">
    <source>
        <dbReference type="ARBA" id="ARBA00022723"/>
    </source>
</evidence>
<dbReference type="GO" id="GO:0004523">
    <property type="term" value="F:RNA-DNA hybrid ribonuclease activity"/>
    <property type="evidence" value="ECO:0007669"/>
    <property type="project" value="UniProtKB-UniRule"/>
</dbReference>
<dbReference type="Gene3D" id="3.40.970.10">
    <property type="entry name" value="Ribonuclease H1, N-terminal domain"/>
    <property type="match status" value="1"/>
</dbReference>
<dbReference type="PIRSF" id="PIRSF037839">
    <property type="entry name" value="Ribonuclease_H"/>
    <property type="match status" value="1"/>
</dbReference>
<dbReference type="AlphaFoldDB" id="A0A3E1YFY7"/>
<evidence type="ECO:0000259" key="14">
    <source>
        <dbReference type="Pfam" id="PF13456"/>
    </source>
</evidence>
<dbReference type="InterPro" id="IPR011320">
    <property type="entry name" value="RNase_H1_N"/>
</dbReference>
<dbReference type="OrthoDB" id="9811552at2"/>
<keyword evidence="10 11" id="KW-0460">Magnesium</keyword>
<evidence type="ECO:0000256" key="8">
    <source>
        <dbReference type="ARBA" id="ARBA00022759"/>
    </source>
</evidence>
<dbReference type="GO" id="GO:0005737">
    <property type="term" value="C:cytoplasm"/>
    <property type="evidence" value="ECO:0007669"/>
    <property type="project" value="UniProtKB-SubCell"/>
</dbReference>
<dbReference type="InterPro" id="IPR002156">
    <property type="entry name" value="RNaseH_domain"/>
</dbReference>
<keyword evidence="12" id="KW-0464">Manganese</keyword>
<keyword evidence="7 11" id="KW-0479">Metal-binding</keyword>
<dbReference type="Gene3D" id="3.30.420.10">
    <property type="entry name" value="Ribonuclease H-like superfamily/Ribonuclease H"/>
    <property type="match status" value="1"/>
</dbReference>
<feature type="binding site" evidence="12">
    <location>
        <position position="104"/>
    </location>
    <ligand>
        <name>Mg(2+)</name>
        <dbReference type="ChEBI" id="CHEBI:18420"/>
        <label>2</label>
    </ligand>
</feature>
<comment type="subcellular location">
    <subcellularLocation>
        <location evidence="11">Cytoplasm</location>
    </subcellularLocation>
</comment>
<comment type="similarity">
    <text evidence="3 11">Belongs to the RNase H family.</text>
</comment>
<evidence type="ECO:0000256" key="3">
    <source>
        <dbReference type="ARBA" id="ARBA00005300"/>
    </source>
</evidence>
<keyword evidence="8 11" id="KW-0255">Endonuclease</keyword>
<dbReference type="InterPro" id="IPR009027">
    <property type="entry name" value="Ribosomal_bL9/RNase_H1_N"/>
</dbReference>
<organism evidence="15 16">
    <name type="scientific">Chitinophaga silvatica</name>
    <dbReference type="NCBI Taxonomy" id="2282649"/>
    <lineage>
        <taxon>Bacteria</taxon>
        <taxon>Pseudomonadati</taxon>
        <taxon>Bacteroidota</taxon>
        <taxon>Chitinophagia</taxon>
        <taxon>Chitinophagales</taxon>
        <taxon>Chitinophagaceae</taxon>
        <taxon>Chitinophaga</taxon>
    </lineage>
</organism>
<feature type="binding site" evidence="12">
    <location>
        <position position="128"/>
    </location>
    <ligand>
        <name>Mg(2+)</name>
        <dbReference type="ChEBI" id="CHEBI:18420"/>
        <label>2</label>
    </ligand>
</feature>
<proteinExistence type="inferred from homology"/>
<evidence type="ECO:0000256" key="6">
    <source>
        <dbReference type="ARBA" id="ARBA00022722"/>
    </source>
</evidence>
<comment type="cofactor">
    <cofactor evidence="1">
        <name>Mg(2+)</name>
        <dbReference type="ChEBI" id="CHEBI:18420"/>
    </cofactor>
</comment>
<comment type="function">
    <text evidence="2 11">Endonuclease that specifically degrades the RNA of RNA-DNA hybrids.</text>
</comment>
<dbReference type="EMBL" id="QPMM01000001">
    <property type="protein sequence ID" value="RFS26294.1"/>
    <property type="molecule type" value="Genomic_DNA"/>
</dbReference>
<dbReference type="GO" id="GO:0003676">
    <property type="term" value="F:nucleic acid binding"/>
    <property type="evidence" value="ECO:0007669"/>
    <property type="project" value="UniProtKB-UniRule"/>
</dbReference>
<keyword evidence="9 11" id="KW-0378">Hydrolase</keyword>
<dbReference type="Pfam" id="PF13456">
    <property type="entry name" value="RVT_3"/>
    <property type="match status" value="1"/>
</dbReference>
<sequence length="192" mass="21673">MPKFYVVWNGRKTGVFNTWEECEAQISGFPNGKFKAYPTLAAANDAFVNGNTPTHIPYIAESISVDAAWNTETKDMEFRAVKTADKSQIFHRGPFKDGTVNIGEFLAIVLALEYCRVKGLNNLPIYSDSTTAMKWVNDKQPNSYVTPTKENEELLKILELATSLLNSHTYTNPILKWNTQEWGENPADFGRK</sequence>
<feature type="domain" description="RNase H type-1" evidence="14">
    <location>
        <begin position="66"/>
        <end position="142"/>
    </location>
</feature>
<dbReference type="InterPro" id="IPR037056">
    <property type="entry name" value="RNase_H1_N_sf"/>
</dbReference>
<evidence type="ECO:0000256" key="1">
    <source>
        <dbReference type="ARBA" id="ARBA00001946"/>
    </source>
</evidence>
<comment type="cofactor">
    <cofactor evidence="12">
        <name>Mn(2+)</name>
        <dbReference type="ChEBI" id="CHEBI:29035"/>
    </cofactor>
    <cofactor evidence="12">
        <name>Mg(2+)</name>
        <dbReference type="ChEBI" id="CHEBI:18420"/>
    </cofactor>
    <text evidence="12">Binds 2 metal ions per subunit. Manganese or magnesium.</text>
</comment>
<evidence type="ECO:0000256" key="4">
    <source>
        <dbReference type="ARBA" id="ARBA00012180"/>
    </source>
</evidence>
<dbReference type="InterPro" id="IPR012337">
    <property type="entry name" value="RNaseH-like_sf"/>
</dbReference>
<keyword evidence="6 11" id="KW-0540">Nuclease</keyword>
<comment type="catalytic activity">
    <reaction evidence="11">
        <text>Endonucleolytic cleavage to 5'-phosphomonoester.</text>
        <dbReference type="EC" id="3.1.26.4"/>
    </reaction>
</comment>
<keyword evidence="16" id="KW-1185">Reference proteome</keyword>
<evidence type="ECO:0000313" key="16">
    <source>
        <dbReference type="Proteomes" id="UP000260644"/>
    </source>
</evidence>
<dbReference type="SUPFAM" id="SSF53098">
    <property type="entry name" value="Ribonuclease H-like"/>
    <property type="match status" value="1"/>
</dbReference>
<dbReference type="InterPro" id="IPR017290">
    <property type="entry name" value="RNase_H_bac"/>
</dbReference>
<protein>
    <recommendedName>
        <fullName evidence="5 11">Ribonuclease H</fullName>
        <ecNumber evidence="4 11">3.1.26.4</ecNumber>
    </recommendedName>
</protein>
<name>A0A3E1YFY7_9BACT</name>
<feature type="binding site" evidence="12">
    <location>
        <position position="66"/>
    </location>
    <ligand>
        <name>Mg(2+)</name>
        <dbReference type="ChEBI" id="CHEBI:18420"/>
        <label>1</label>
    </ligand>
</feature>
<evidence type="ECO:0000313" key="15">
    <source>
        <dbReference type="EMBL" id="RFS26294.1"/>
    </source>
</evidence>